<gene>
    <name evidence="3" type="ORF">BOX15_Mlig001737g1</name>
</gene>
<proteinExistence type="predicted"/>
<feature type="region of interest" description="Disordered" evidence="1">
    <location>
        <begin position="84"/>
        <end position="132"/>
    </location>
</feature>
<feature type="transmembrane region" description="Helical" evidence="2">
    <location>
        <begin position="1378"/>
        <end position="1399"/>
    </location>
</feature>
<evidence type="ECO:0000313" key="3">
    <source>
        <dbReference type="EMBL" id="PAA61667.1"/>
    </source>
</evidence>
<feature type="compositionally biased region" description="Low complexity" evidence="1">
    <location>
        <begin position="115"/>
        <end position="132"/>
    </location>
</feature>
<feature type="compositionally biased region" description="Polar residues" evidence="1">
    <location>
        <begin position="86"/>
        <end position="110"/>
    </location>
</feature>
<feature type="compositionally biased region" description="Low complexity" evidence="1">
    <location>
        <begin position="896"/>
        <end position="910"/>
    </location>
</feature>
<keyword evidence="2" id="KW-0812">Transmembrane</keyword>
<evidence type="ECO:0000256" key="1">
    <source>
        <dbReference type="SAM" id="MobiDB-lite"/>
    </source>
</evidence>
<accession>A0A267EL84</accession>
<reference evidence="3 4" key="1">
    <citation type="submission" date="2017-06" db="EMBL/GenBank/DDBJ databases">
        <title>A platform for efficient transgenesis in Macrostomum lignano, a flatworm model organism for stem cell research.</title>
        <authorList>
            <person name="Berezikov E."/>
        </authorList>
    </citation>
    <scope>NUCLEOTIDE SEQUENCE [LARGE SCALE GENOMIC DNA]</scope>
    <source>
        <strain evidence="3">DV1</strain>
        <tissue evidence="3">Whole organism</tissue>
    </source>
</reference>
<keyword evidence="4" id="KW-1185">Reference proteome</keyword>
<feature type="compositionally biased region" description="Acidic residues" evidence="1">
    <location>
        <begin position="690"/>
        <end position="703"/>
    </location>
</feature>
<feature type="compositionally biased region" description="Gly residues" evidence="1">
    <location>
        <begin position="864"/>
        <end position="880"/>
    </location>
</feature>
<dbReference type="Proteomes" id="UP000215902">
    <property type="component" value="Unassembled WGS sequence"/>
</dbReference>
<dbReference type="EMBL" id="NIVC01002007">
    <property type="protein sequence ID" value="PAA61667.1"/>
    <property type="molecule type" value="Genomic_DNA"/>
</dbReference>
<evidence type="ECO:0000313" key="4">
    <source>
        <dbReference type="Proteomes" id="UP000215902"/>
    </source>
</evidence>
<feature type="region of interest" description="Disordered" evidence="1">
    <location>
        <begin position="686"/>
        <end position="720"/>
    </location>
</feature>
<feature type="region of interest" description="Disordered" evidence="1">
    <location>
        <begin position="858"/>
        <end position="924"/>
    </location>
</feature>
<feature type="region of interest" description="Disordered" evidence="1">
    <location>
        <begin position="931"/>
        <end position="950"/>
    </location>
</feature>
<protein>
    <recommendedName>
        <fullName evidence="5">KASH domain-containing protein</fullName>
    </recommendedName>
</protein>
<evidence type="ECO:0000256" key="2">
    <source>
        <dbReference type="SAM" id="Phobius"/>
    </source>
</evidence>
<organism evidence="3 4">
    <name type="scientific">Macrostomum lignano</name>
    <dbReference type="NCBI Taxonomy" id="282301"/>
    <lineage>
        <taxon>Eukaryota</taxon>
        <taxon>Metazoa</taxon>
        <taxon>Spiralia</taxon>
        <taxon>Lophotrochozoa</taxon>
        <taxon>Platyhelminthes</taxon>
        <taxon>Rhabditophora</taxon>
        <taxon>Macrostomorpha</taxon>
        <taxon>Macrostomida</taxon>
        <taxon>Macrostomidae</taxon>
        <taxon>Macrostomum</taxon>
    </lineage>
</organism>
<feature type="region of interest" description="Disordered" evidence="1">
    <location>
        <begin position="989"/>
        <end position="1014"/>
    </location>
</feature>
<keyword evidence="2" id="KW-1133">Transmembrane helix</keyword>
<evidence type="ECO:0008006" key="5">
    <source>
        <dbReference type="Google" id="ProtNLM"/>
    </source>
</evidence>
<sequence>MSRGSDGVPACSRCQPVFGLQANEGWLHVAPRSSLREPGCTAVCRCCSSRSGNNASNASAVSMATTESPSGVHMHYKVEIGMDLKPNSSNYQSAPSSRQFQTQHSASRSFPDQVASLKKNSTSSSSSNEACGGLSYQENDDVLAAEASTDMAFFEQRLQLHDRTILDCCRSAQQQLSASSGTAAGAASDSVDSGSSEASAVGSSASIELLQHCGELDSWLCHFRLKLTTSEAEGWLAQLCLLQMEASSFLSANATRHSVIRDFASRLSLLCPGRQRLLKSRIAELKTSWDAVAFAAAAGAAVLAAIDAVRLGSVRLATERRKAEARLEIVLDDICSDLHRVESWLASITDTSNRLAAPFSIRSINFPAMTGAERSHCVILLQQQEGEFRIHLSAISSARRLLDKLADPCQLTESLELQVQRHIIRTEKLKSHLYELWLQLLELKYSLDSEFLASRRRSRSRLLLVSVDHLNSVFPPGWAGPESGFASERSPSNIASNSAGHSCAGDAVDANVGVGGGFGGNGSSRESACGDSLSSCDILPFSEDEYEKIQDNSTSALSSAVYAAKSKTTTATATGMTDGAASVLQRPAECGKAAEDARRAALARQVDQWRQDASLRHDLCSRSDSRLRNGFVACRVRSHDTLLRRMRISANANSEDNANANNAKDNYETLLTLITREEGGDRLEFLGGDGDTDFDMDNEEGVENGDSKAARRQSQTKLPRSLAEVQVRHSRSAYLSTASNYFYGMTAVDNDVVHDDIDGEVEGGEDNVMSQDASVSASDCHWNGDGVSGVDLSAISQQGGSCPIRLALAQARIAAAGSVGSSCGSSTGQYRRGTSGGRWRDFRSDTRLYWECLAGGSEAYSEGDGSGSAGVDGVDGGGGRIGRRGRDATSSDVDESWSFSRSDLSSSAGSYGLELPDSRGGAVESGARISCDSLEGGRHPHPGGSAAQEAVSSDHSLLLVDRADRHLYWQHRSDLHPEAAATAFDSTDGAAAASNMPTVGEEDQSGLDESSLSSVANEQLDVDQLWDYSCQPDLYSDADDTDELDEQRTQAALLLEDSQLSLWEIDQPAMDLTSAGLLLPQPPASAVRRRKIAAELLETEQDFLTLQSEVCSASKTGTDLNLGDVADLIDASDDDVIDADSAERWRRHAEIKEAASEAHASCLATGEFDASAADMAAGVERLDRLADDLRRWLATAAAELEKLRQAEGESRQRRLLMENWELLIGWLQSDLDSCQSNRESLSRAHASMLELERLLCRCERLIQEELHRLRQLESASSFDRETAAADLEKAAKNADSAASLVSRCSALLDGSLGASLTASAHARIDERLASASSSSARLRRRCRRLRLLVIRATTCTELPTQPEVRAERLGRRWCARMAAAAAVASLLLLLLLLLCWLAALLANPAGAPPASAAPVTADWGCRRGWMGWLVSRLLPALRETRPNGAPF</sequence>
<name>A0A267EL84_9PLAT</name>
<keyword evidence="2" id="KW-0472">Membrane</keyword>
<comment type="caution">
    <text evidence="3">The sequence shown here is derived from an EMBL/GenBank/DDBJ whole genome shotgun (WGS) entry which is preliminary data.</text>
</comment>